<protein>
    <recommendedName>
        <fullName evidence="2 5">Basal-body rod modification protein FlgD</fullName>
    </recommendedName>
</protein>
<name>A0A7X4H9W6_9BURK</name>
<comment type="function">
    <text evidence="4 5">Required for flagellar hook formation. May act as a scaffolding protein.</text>
</comment>
<dbReference type="RefSeq" id="WP_161070765.1">
    <property type="nucleotide sequence ID" value="NZ_CP086370.1"/>
</dbReference>
<dbReference type="Gene3D" id="2.30.30.910">
    <property type="match status" value="1"/>
</dbReference>
<keyword evidence="9" id="KW-1185">Reference proteome</keyword>
<evidence type="ECO:0000256" key="5">
    <source>
        <dbReference type="RuleBase" id="RU362076"/>
    </source>
</evidence>
<dbReference type="GO" id="GO:0044781">
    <property type="term" value="P:bacterial-type flagellum organization"/>
    <property type="evidence" value="ECO:0007669"/>
    <property type="project" value="UniProtKB-UniRule"/>
</dbReference>
<evidence type="ECO:0000256" key="4">
    <source>
        <dbReference type="ARBA" id="ARBA00024746"/>
    </source>
</evidence>
<sequence length="222" mass="22786">MQTNFFSNTPATQTAGSNPLANGSETSTMFTKLLVAQIQNQDPLSPSDPSQFISQLTQLSQTEALQNVGNLTSANASILQSMQVLALGAQVGSDVQVASTSVELDSTKVKGEITLAASSNKTTLVLTGLDGKEHKIELGAQSSGAVPFALDPQALGLPAGNYKMRVETSSKEDASIDLIGRLNSVRLGSGGAVVLNVANVGETSPAYITAFNGKAGSTVASN</sequence>
<evidence type="ECO:0000256" key="2">
    <source>
        <dbReference type="ARBA" id="ARBA00016013"/>
    </source>
</evidence>
<evidence type="ECO:0000259" key="7">
    <source>
        <dbReference type="Pfam" id="PF13860"/>
    </source>
</evidence>
<comment type="caution">
    <text evidence="8">The sequence shown here is derived from an EMBL/GenBank/DDBJ whole genome shotgun (WGS) entry which is preliminary data.</text>
</comment>
<dbReference type="Pfam" id="PF13860">
    <property type="entry name" value="FlgD_ig"/>
    <property type="match status" value="1"/>
</dbReference>
<evidence type="ECO:0000313" key="8">
    <source>
        <dbReference type="EMBL" id="MYN06395.1"/>
    </source>
</evidence>
<dbReference type="Proteomes" id="UP000450676">
    <property type="component" value="Unassembled WGS sequence"/>
</dbReference>
<evidence type="ECO:0000256" key="3">
    <source>
        <dbReference type="ARBA" id="ARBA00022795"/>
    </source>
</evidence>
<dbReference type="AlphaFoldDB" id="A0A7X4H9W6"/>
<feature type="region of interest" description="Disordered" evidence="6">
    <location>
        <begin position="1"/>
        <end position="23"/>
    </location>
</feature>
<keyword evidence="3 5" id="KW-1005">Bacterial flagellum biogenesis</keyword>
<dbReference type="Gene3D" id="2.60.40.4070">
    <property type="match status" value="1"/>
</dbReference>
<evidence type="ECO:0000256" key="1">
    <source>
        <dbReference type="ARBA" id="ARBA00010577"/>
    </source>
</evidence>
<keyword evidence="8" id="KW-0966">Cell projection</keyword>
<organism evidence="8 9">
    <name type="scientific">Pseudoduganella aquatica</name>
    <dbReference type="NCBI Taxonomy" id="2660641"/>
    <lineage>
        <taxon>Bacteria</taxon>
        <taxon>Pseudomonadati</taxon>
        <taxon>Pseudomonadota</taxon>
        <taxon>Betaproteobacteria</taxon>
        <taxon>Burkholderiales</taxon>
        <taxon>Oxalobacteraceae</taxon>
        <taxon>Telluria group</taxon>
        <taxon>Pseudoduganella</taxon>
    </lineage>
</organism>
<proteinExistence type="inferred from homology"/>
<feature type="domain" description="FlgD/Vpr Ig-like" evidence="7">
    <location>
        <begin position="103"/>
        <end position="171"/>
    </location>
</feature>
<dbReference type="InterPro" id="IPR025965">
    <property type="entry name" value="FlgD/Vpr_Ig-like"/>
</dbReference>
<evidence type="ECO:0000256" key="6">
    <source>
        <dbReference type="SAM" id="MobiDB-lite"/>
    </source>
</evidence>
<dbReference type="Pfam" id="PF03963">
    <property type="entry name" value="FlgD"/>
    <property type="match status" value="1"/>
</dbReference>
<keyword evidence="8" id="KW-0969">Cilium</keyword>
<keyword evidence="8" id="KW-0282">Flagellum</keyword>
<dbReference type="InterPro" id="IPR005648">
    <property type="entry name" value="FlgD"/>
</dbReference>
<reference evidence="8 9" key="1">
    <citation type="submission" date="2019-12" db="EMBL/GenBank/DDBJ databases">
        <title>Novel species isolated from a subtropical stream in China.</title>
        <authorList>
            <person name="Lu H."/>
        </authorList>
    </citation>
    <scope>NUCLEOTIDE SEQUENCE [LARGE SCALE GENOMIC DNA]</scope>
    <source>
        <strain evidence="8 9">FT127W</strain>
    </source>
</reference>
<gene>
    <name evidence="8" type="ORF">GTP77_03510</name>
</gene>
<comment type="similarity">
    <text evidence="1 5">Belongs to the FlgD family.</text>
</comment>
<evidence type="ECO:0000313" key="9">
    <source>
        <dbReference type="Proteomes" id="UP000450676"/>
    </source>
</evidence>
<accession>A0A7X4H9W6</accession>
<dbReference type="EMBL" id="WWCU01000002">
    <property type="protein sequence ID" value="MYN06395.1"/>
    <property type="molecule type" value="Genomic_DNA"/>
</dbReference>